<name>A0AAF3FJI8_9BILA</name>
<evidence type="ECO:0000313" key="4">
    <source>
        <dbReference type="WBParaSite" id="MBELARI_LOCUS5910"/>
    </source>
</evidence>
<feature type="region of interest" description="Disordered" evidence="1">
    <location>
        <begin position="103"/>
        <end position="133"/>
    </location>
</feature>
<dbReference type="Proteomes" id="UP000887575">
    <property type="component" value="Unassembled WGS sequence"/>
</dbReference>
<dbReference type="InterPro" id="IPR009878">
    <property type="entry name" value="Phlebovirus_G2_fusion"/>
</dbReference>
<dbReference type="AlphaFoldDB" id="A0AAF3FJI8"/>
<keyword evidence="3" id="KW-1185">Reference proteome</keyword>
<sequence>MGRVISLKHSRDGKIRSVILKLPSGRVTSRPLQLLVPFEVPEKRRTSVMGMMKTWMTAMLLMTLLVPANGVRTFDEAASDWQNKKTTTSTTVFTTSSTSTAKPTIATTSRSTRVTTQTTETTKKTIPTFPVNPRETTKATTVAQAQEELRKERGGAKEFPQITKTTISTTRTSTQSITSKDDHKHRYPEDHVLDFEEMENLSSEEKLVETKEKFHVDEIHQAAKGKEHTKSDILCSQGGACHNNGLCKDGRCAAVTKNTIVPELSYASQYPGATYCTTSCGGWGRSCWSLGEGCLFHRTYAQVTNSTVFEIFDCQMWKGKTAIKYSRRNPKNLEKIKMVMLNVGETLMETNALGDMSVTLLDAKVQSGNSYQHEKFLKSGESLAIAEKDAPEPALT</sequence>
<evidence type="ECO:0000259" key="2">
    <source>
        <dbReference type="Pfam" id="PF07245"/>
    </source>
</evidence>
<organism evidence="3 4">
    <name type="scientific">Mesorhabditis belari</name>
    <dbReference type="NCBI Taxonomy" id="2138241"/>
    <lineage>
        <taxon>Eukaryota</taxon>
        <taxon>Metazoa</taxon>
        <taxon>Ecdysozoa</taxon>
        <taxon>Nematoda</taxon>
        <taxon>Chromadorea</taxon>
        <taxon>Rhabditida</taxon>
        <taxon>Rhabditina</taxon>
        <taxon>Rhabditomorpha</taxon>
        <taxon>Rhabditoidea</taxon>
        <taxon>Rhabditidae</taxon>
        <taxon>Mesorhabditinae</taxon>
        <taxon>Mesorhabditis</taxon>
    </lineage>
</organism>
<evidence type="ECO:0000313" key="3">
    <source>
        <dbReference type="Proteomes" id="UP000887575"/>
    </source>
</evidence>
<reference evidence="4" key="1">
    <citation type="submission" date="2024-02" db="UniProtKB">
        <authorList>
            <consortium name="WormBaseParasite"/>
        </authorList>
    </citation>
    <scope>IDENTIFICATION</scope>
</reference>
<accession>A0AAF3FJI8</accession>
<dbReference type="Pfam" id="PF07245">
    <property type="entry name" value="Phlebovirus_G2"/>
    <property type="match status" value="1"/>
</dbReference>
<dbReference type="WBParaSite" id="MBELARI_LOCUS5910">
    <property type="protein sequence ID" value="MBELARI_LOCUS5910"/>
    <property type="gene ID" value="MBELARI_LOCUS5910"/>
</dbReference>
<evidence type="ECO:0000256" key="1">
    <source>
        <dbReference type="SAM" id="MobiDB-lite"/>
    </source>
</evidence>
<protein>
    <recommendedName>
        <fullName evidence="2">Phlebovirus glycoprotein G2 fusion domain-containing protein</fullName>
    </recommendedName>
</protein>
<feature type="compositionally biased region" description="Low complexity" evidence="1">
    <location>
        <begin position="103"/>
        <end position="128"/>
    </location>
</feature>
<feature type="domain" description="Phlebovirus glycoprotein G2 fusion" evidence="2">
    <location>
        <begin position="233"/>
        <end position="388"/>
    </location>
</feature>
<proteinExistence type="predicted"/>